<protein>
    <recommendedName>
        <fullName evidence="4">EF-hand domain-containing protein</fullName>
    </recommendedName>
</protein>
<dbReference type="AlphaFoldDB" id="A0A9X4BJY8"/>
<dbReference type="EMBL" id="JAOVZO020000018">
    <property type="protein sequence ID" value="MDC8013677.1"/>
    <property type="molecule type" value="Genomic_DNA"/>
</dbReference>
<gene>
    <name evidence="2" type="ORF">OD750_014135</name>
</gene>
<accession>A0A9X4BJY8</accession>
<feature type="signal peptide" evidence="1">
    <location>
        <begin position="1"/>
        <end position="24"/>
    </location>
</feature>
<keyword evidence="3" id="KW-1185">Reference proteome</keyword>
<evidence type="ECO:0000313" key="3">
    <source>
        <dbReference type="Proteomes" id="UP001139971"/>
    </source>
</evidence>
<organism evidence="2 3">
    <name type="scientific">Tahibacter soli</name>
    <dbReference type="NCBI Taxonomy" id="2983605"/>
    <lineage>
        <taxon>Bacteria</taxon>
        <taxon>Pseudomonadati</taxon>
        <taxon>Pseudomonadota</taxon>
        <taxon>Gammaproteobacteria</taxon>
        <taxon>Lysobacterales</taxon>
        <taxon>Rhodanobacteraceae</taxon>
        <taxon>Tahibacter</taxon>
    </lineage>
</organism>
<dbReference type="Proteomes" id="UP001139971">
    <property type="component" value="Unassembled WGS sequence"/>
</dbReference>
<evidence type="ECO:0000256" key="1">
    <source>
        <dbReference type="SAM" id="SignalP"/>
    </source>
</evidence>
<keyword evidence="1" id="KW-0732">Signal</keyword>
<comment type="caution">
    <text evidence="2">The sequence shown here is derived from an EMBL/GenBank/DDBJ whole genome shotgun (WGS) entry which is preliminary data.</text>
</comment>
<evidence type="ECO:0000313" key="2">
    <source>
        <dbReference type="EMBL" id="MDC8013677.1"/>
    </source>
</evidence>
<proteinExistence type="predicted"/>
<dbReference type="RefSeq" id="WP_263542370.1">
    <property type="nucleotide sequence ID" value="NZ_JAOVZO020000018.1"/>
</dbReference>
<feature type="chain" id="PRO_5040762186" description="EF-hand domain-containing protein" evidence="1">
    <location>
        <begin position="25"/>
        <end position="83"/>
    </location>
</feature>
<sequence>MARRRRRAQWLILVLMLGTLQATAGGNAPAQDPNDQNPSVPSADLLMFLADFDDSDGEVLDRAEMAAAEQHERPADTKQDDDD</sequence>
<reference evidence="2" key="1">
    <citation type="submission" date="2023-02" db="EMBL/GenBank/DDBJ databases">
        <title>Tahibacter soli sp. nov. isolated from soil.</title>
        <authorList>
            <person name="Baek J.H."/>
            <person name="Lee J.K."/>
            <person name="Choi D.G."/>
            <person name="Jeon C.O."/>
        </authorList>
    </citation>
    <scope>NUCLEOTIDE SEQUENCE</scope>
    <source>
        <strain evidence="2">BL</strain>
    </source>
</reference>
<name>A0A9X4BJY8_9GAMM</name>
<evidence type="ECO:0008006" key="4">
    <source>
        <dbReference type="Google" id="ProtNLM"/>
    </source>
</evidence>